<sequence length="344" mass="36679">MATRIQRSPGRITTAAMQPLLSVLSSSGVDPGALLRGMGVDPWAFQKGQSRWLSALLTDRLWQTATAHQPDLPLRIAAAVEPSTFGLLTYLLASQDTIQAALVGLTRYYSLLSEATTYRLDMSARSACMTLDLHGPRPPSVESFAVAVSLCFVRRQALGPLGVREVRLTQERPPAALADTHRTLLGAPVHFGCATTAYVFDRQALAVPLRRADPALLVLLEAHAASVLAAPSACELAARVRDQLVARGVDCSVRSEDVAADLGMSDRTLRRLLQAEGTTFRAELDAVLAATASESLARGGGTEDVAAALGFADAAAFRRAFRRWFGTTPRAHAAAARGVTPRGR</sequence>
<name>A0A1I1U0U6_9BACT</name>
<dbReference type="GO" id="GO:0003700">
    <property type="term" value="F:DNA-binding transcription factor activity"/>
    <property type="evidence" value="ECO:0007669"/>
    <property type="project" value="InterPro"/>
</dbReference>
<dbReference type="PANTHER" id="PTHR47894">
    <property type="entry name" value="HTH-TYPE TRANSCRIPTIONAL REGULATOR GADX"/>
    <property type="match status" value="1"/>
</dbReference>
<dbReference type="EMBL" id="FOMX01000003">
    <property type="protein sequence ID" value="SFD64389.1"/>
    <property type="molecule type" value="Genomic_DNA"/>
</dbReference>
<dbReference type="Pfam" id="PF12833">
    <property type="entry name" value="HTH_18"/>
    <property type="match status" value="1"/>
</dbReference>
<dbReference type="InterPro" id="IPR018060">
    <property type="entry name" value="HTH_AraC"/>
</dbReference>
<accession>A0A1I1U0U6</accession>
<dbReference type="PANTHER" id="PTHR47894:SF1">
    <property type="entry name" value="HTH-TYPE TRANSCRIPTIONAL REGULATOR VQSM"/>
    <property type="match status" value="1"/>
</dbReference>
<dbReference type="GO" id="GO:0000976">
    <property type="term" value="F:transcription cis-regulatory region binding"/>
    <property type="evidence" value="ECO:0007669"/>
    <property type="project" value="TreeGrafter"/>
</dbReference>
<evidence type="ECO:0000256" key="1">
    <source>
        <dbReference type="ARBA" id="ARBA00023015"/>
    </source>
</evidence>
<evidence type="ECO:0000313" key="5">
    <source>
        <dbReference type="EMBL" id="SFD64389.1"/>
    </source>
</evidence>
<organism evidence="5 6">
    <name type="scientific">Nannocystis exedens</name>
    <dbReference type="NCBI Taxonomy" id="54"/>
    <lineage>
        <taxon>Bacteria</taxon>
        <taxon>Pseudomonadati</taxon>
        <taxon>Myxococcota</taxon>
        <taxon>Polyangia</taxon>
        <taxon>Nannocystales</taxon>
        <taxon>Nannocystaceae</taxon>
        <taxon>Nannocystis</taxon>
    </lineage>
</organism>
<dbReference type="Gene3D" id="1.10.10.60">
    <property type="entry name" value="Homeodomain-like"/>
    <property type="match status" value="1"/>
</dbReference>
<dbReference type="SUPFAM" id="SSF46689">
    <property type="entry name" value="Homeodomain-like"/>
    <property type="match status" value="1"/>
</dbReference>
<proteinExistence type="predicted"/>
<keyword evidence="1" id="KW-0805">Transcription regulation</keyword>
<dbReference type="STRING" id="54.SAMN02745121_00872"/>
<dbReference type="InterPro" id="IPR009057">
    <property type="entry name" value="Homeodomain-like_sf"/>
</dbReference>
<dbReference type="AlphaFoldDB" id="A0A1I1U0U6"/>
<dbReference type="OrthoDB" id="5582699at2"/>
<dbReference type="GO" id="GO:0005829">
    <property type="term" value="C:cytosol"/>
    <property type="evidence" value="ECO:0007669"/>
    <property type="project" value="TreeGrafter"/>
</dbReference>
<reference evidence="6" key="1">
    <citation type="submission" date="2016-10" db="EMBL/GenBank/DDBJ databases">
        <authorList>
            <person name="Varghese N."/>
            <person name="Submissions S."/>
        </authorList>
    </citation>
    <scope>NUCLEOTIDE SEQUENCE [LARGE SCALE GENOMIC DNA]</scope>
    <source>
        <strain evidence="6">ATCC 25963</strain>
    </source>
</reference>
<dbReference type="SMART" id="SM00342">
    <property type="entry name" value="HTH_ARAC"/>
    <property type="match status" value="1"/>
</dbReference>
<keyword evidence="2 5" id="KW-0238">DNA-binding</keyword>
<gene>
    <name evidence="5" type="ORF">SAMN02745121_00872</name>
</gene>
<keyword evidence="3" id="KW-0804">Transcription</keyword>
<evidence type="ECO:0000313" key="6">
    <source>
        <dbReference type="Proteomes" id="UP000199400"/>
    </source>
</evidence>
<dbReference type="Proteomes" id="UP000199400">
    <property type="component" value="Unassembled WGS sequence"/>
</dbReference>
<keyword evidence="6" id="KW-1185">Reference proteome</keyword>
<protein>
    <submittedName>
        <fullName evidence="5">AraC-type DNA-binding protein</fullName>
    </submittedName>
</protein>
<evidence type="ECO:0000259" key="4">
    <source>
        <dbReference type="PROSITE" id="PS01124"/>
    </source>
</evidence>
<feature type="domain" description="HTH araC/xylS-type" evidence="4">
    <location>
        <begin position="234"/>
        <end position="335"/>
    </location>
</feature>
<dbReference type="Pfam" id="PF12625">
    <property type="entry name" value="Arabinose_bd"/>
    <property type="match status" value="1"/>
</dbReference>
<dbReference type="InterPro" id="IPR032687">
    <property type="entry name" value="AraC-type_N"/>
</dbReference>
<evidence type="ECO:0000256" key="2">
    <source>
        <dbReference type="ARBA" id="ARBA00023125"/>
    </source>
</evidence>
<evidence type="ECO:0000256" key="3">
    <source>
        <dbReference type="ARBA" id="ARBA00023163"/>
    </source>
</evidence>
<dbReference type="PROSITE" id="PS01124">
    <property type="entry name" value="HTH_ARAC_FAMILY_2"/>
    <property type="match status" value="1"/>
</dbReference>